<evidence type="ECO:0000313" key="1">
    <source>
        <dbReference type="EMBL" id="MDV2633889.1"/>
    </source>
</evidence>
<name>A0AAE4T089_9LACT</name>
<accession>A0AAE4T089</accession>
<evidence type="ECO:0000313" key="2">
    <source>
        <dbReference type="Proteomes" id="UP001186047"/>
    </source>
</evidence>
<comment type="caution">
    <text evidence="1">The sequence shown here is derived from an EMBL/GenBank/DDBJ whole genome shotgun (WGS) entry which is preliminary data.</text>
</comment>
<gene>
    <name evidence="1" type="ORF">RZO31_13635</name>
</gene>
<proteinExistence type="predicted"/>
<organism evidence="1 2">
    <name type="scientific">Lactococcus lactis</name>
    <dbReference type="NCBI Taxonomy" id="1358"/>
    <lineage>
        <taxon>Bacteria</taxon>
        <taxon>Bacillati</taxon>
        <taxon>Bacillota</taxon>
        <taxon>Bacilli</taxon>
        <taxon>Lactobacillales</taxon>
        <taxon>Streptococcaceae</taxon>
        <taxon>Lactococcus</taxon>
    </lineage>
</organism>
<dbReference type="AlphaFoldDB" id="A0AAE4T089"/>
<dbReference type="Proteomes" id="UP001186047">
    <property type="component" value="Unassembled WGS sequence"/>
</dbReference>
<reference evidence="1" key="1">
    <citation type="submission" date="2023-10" db="EMBL/GenBank/DDBJ databases">
        <title>Production of high quality cheese from raw caw milk (raw cheese).</title>
        <authorList>
            <person name="Samouris G."/>
        </authorList>
    </citation>
    <scope>NUCLEOTIDE SEQUENCE</scope>
    <source>
        <strain evidence="1">M17-3</strain>
    </source>
</reference>
<sequence length="115" mass="13252">MNKPIYETIKTYGSDSELYVTKRIVGHERVTRNGLSRKKKPISMIKALKVRGRMERKKIFYNSEIWEEIRKKHLHKNTALLSEVGGGTVGKVTVTNLETGESKTITGYREIERSK</sequence>
<protein>
    <submittedName>
        <fullName evidence="1">Uncharacterized protein</fullName>
    </submittedName>
</protein>
<dbReference type="EMBL" id="JAWHVL010000040">
    <property type="protein sequence ID" value="MDV2633889.1"/>
    <property type="molecule type" value="Genomic_DNA"/>
</dbReference>
<dbReference type="RefSeq" id="WP_317059499.1">
    <property type="nucleotide sequence ID" value="NZ_JAWHVL010000040.1"/>
</dbReference>